<dbReference type="Gene3D" id="1.10.287.110">
    <property type="entry name" value="DnaJ domain"/>
    <property type="match status" value="1"/>
</dbReference>
<dbReference type="OMA" id="QHTHDAY"/>
<feature type="transmembrane region" description="Helical" evidence="7">
    <location>
        <begin position="372"/>
        <end position="391"/>
    </location>
</feature>
<dbReference type="InterPro" id="IPR001623">
    <property type="entry name" value="DnaJ_domain"/>
</dbReference>
<dbReference type="Pfam" id="PF10269">
    <property type="entry name" value="Tmemb_185A"/>
    <property type="match status" value="1"/>
</dbReference>
<keyword evidence="7" id="KW-1133">Transmembrane helix</keyword>
<keyword evidence="10" id="KW-1185">Reference proteome</keyword>
<feature type="transmembrane region" description="Helical" evidence="7">
    <location>
        <begin position="341"/>
        <end position="365"/>
    </location>
</feature>
<feature type="compositionally biased region" description="Basic and acidic residues" evidence="6">
    <location>
        <begin position="164"/>
        <end position="177"/>
    </location>
</feature>
<dbReference type="GO" id="GO:0016020">
    <property type="term" value="C:membrane"/>
    <property type="evidence" value="ECO:0007669"/>
    <property type="project" value="UniProtKB-SubCell"/>
</dbReference>
<evidence type="ECO:0000256" key="1">
    <source>
        <dbReference type="ARBA" id="ARBA00004635"/>
    </source>
</evidence>
<accession>A0A137P744</accession>
<name>A0A137P744_CONC2</name>
<dbReference type="InterPro" id="IPR019396">
    <property type="entry name" value="TM_Fragile-X-F-assoc"/>
</dbReference>
<sequence length="432" mass="49086">MDPNQQVNTTSLYEVLEISKTSSPEEIKKAYRKLALKYHPDKNPNAGEQFKAINHAYEILGDPKKRSIYDRFGEVGLQLSGTVPDQLLDPNFGKVLGKFFQLCTLITILLIIFLSFLSVRVDDKVGWNFSIVFIPIWILDFILLFVIIWGSRIGDDKPSDEEEHEGHEDETTPEQKEEIKKAKAKAKMLLVGFLSVYLILFIIFQVLIVLKTDKLSKFSAGIVFIPWFILEAIHSIYNTINFVSGYLLIKNQQTNPDPSLPEVPQGYFPYFALFLDVYWFFAIRITQAILIVLRIDNSITCSWGVVFIPLYLVGLKYIISILFAWKNFRSLPTEQMESAKSVLIVVIIAFAITSLLAYSFIGMLAAKLDHRWIAMAVVFIPIFIVLSFFLLCCGCCMPCLLFGLTNMDEEGLEATANTERIPVSRQITANGE</sequence>
<dbReference type="EMBL" id="KQ964492">
    <property type="protein sequence ID" value="KXN70822.1"/>
    <property type="molecule type" value="Genomic_DNA"/>
</dbReference>
<feature type="domain" description="J" evidence="8">
    <location>
        <begin position="11"/>
        <end position="73"/>
    </location>
</feature>
<evidence type="ECO:0000259" key="8">
    <source>
        <dbReference type="PROSITE" id="PS50076"/>
    </source>
</evidence>
<feature type="transmembrane region" description="Helical" evidence="7">
    <location>
        <begin position="222"/>
        <end position="247"/>
    </location>
</feature>
<proteinExistence type="predicted"/>
<evidence type="ECO:0000313" key="9">
    <source>
        <dbReference type="EMBL" id="KXN70822.1"/>
    </source>
</evidence>
<dbReference type="Proteomes" id="UP000070444">
    <property type="component" value="Unassembled WGS sequence"/>
</dbReference>
<evidence type="ECO:0000256" key="3">
    <source>
        <dbReference type="ARBA" id="ARBA00023139"/>
    </source>
</evidence>
<feature type="transmembrane region" description="Helical" evidence="7">
    <location>
        <begin position="267"/>
        <end position="293"/>
    </location>
</feature>
<keyword evidence="3" id="KW-0564">Palmitate</keyword>
<dbReference type="PROSITE" id="PS00636">
    <property type="entry name" value="DNAJ_1"/>
    <property type="match status" value="1"/>
</dbReference>
<dbReference type="InterPro" id="IPR051434">
    <property type="entry name" value="DnaJ_C_subfamily_member5"/>
</dbReference>
<evidence type="ECO:0000256" key="6">
    <source>
        <dbReference type="SAM" id="MobiDB-lite"/>
    </source>
</evidence>
<dbReference type="STRING" id="796925.A0A137P744"/>
<keyword evidence="4" id="KW-0143">Chaperone</keyword>
<evidence type="ECO:0000256" key="7">
    <source>
        <dbReference type="SAM" id="Phobius"/>
    </source>
</evidence>
<dbReference type="PANTHER" id="PTHR44027:SF7">
    <property type="entry name" value="DNAJ HOMOLOG SUBFAMILY C MEMBER 5 HOMOLOG"/>
    <property type="match status" value="1"/>
</dbReference>
<gene>
    <name evidence="9" type="ORF">CONCODRAFT_6605</name>
</gene>
<dbReference type="SMART" id="SM00271">
    <property type="entry name" value="DnaJ"/>
    <property type="match status" value="1"/>
</dbReference>
<dbReference type="GO" id="GO:0005737">
    <property type="term" value="C:cytoplasm"/>
    <property type="evidence" value="ECO:0007669"/>
    <property type="project" value="UniProtKB-ARBA"/>
</dbReference>
<dbReference type="InterPro" id="IPR036869">
    <property type="entry name" value="J_dom_sf"/>
</dbReference>
<feature type="transmembrane region" description="Helical" evidence="7">
    <location>
        <begin position="305"/>
        <end position="325"/>
    </location>
</feature>
<keyword evidence="2 7" id="KW-0472">Membrane</keyword>
<feature type="region of interest" description="Disordered" evidence="6">
    <location>
        <begin position="157"/>
        <end position="177"/>
    </location>
</feature>
<dbReference type="PROSITE" id="PS50076">
    <property type="entry name" value="DNAJ_2"/>
    <property type="match status" value="1"/>
</dbReference>
<evidence type="ECO:0000256" key="2">
    <source>
        <dbReference type="ARBA" id="ARBA00023136"/>
    </source>
</evidence>
<evidence type="ECO:0000256" key="4">
    <source>
        <dbReference type="ARBA" id="ARBA00023186"/>
    </source>
</evidence>
<evidence type="ECO:0000256" key="5">
    <source>
        <dbReference type="ARBA" id="ARBA00023288"/>
    </source>
</evidence>
<protein>
    <submittedName>
        <fullName evidence="9">DnaJ-domain-containing protein</fullName>
    </submittedName>
</protein>
<feature type="transmembrane region" description="Helical" evidence="7">
    <location>
        <begin position="99"/>
        <end position="119"/>
    </location>
</feature>
<dbReference type="SUPFAM" id="SSF46565">
    <property type="entry name" value="Chaperone J-domain"/>
    <property type="match status" value="1"/>
</dbReference>
<feature type="transmembrane region" description="Helical" evidence="7">
    <location>
        <begin position="188"/>
        <end position="210"/>
    </location>
</feature>
<evidence type="ECO:0000313" key="10">
    <source>
        <dbReference type="Proteomes" id="UP000070444"/>
    </source>
</evidence>
<dbReference type="PRINTS" id="PR00625">
    <property type="entry name" value="JDOMAIN"/>
</dbReference>
<dbReference type="AlphaFoldDB" id="A0A137P744"/>
<dbReference type="PANTHER" id="PTHR44027">
    <property type="entry name" value="DNAJ HOMOLOG SUBFAMILY C MEMBER 5 HOMOLOG"/>
    <property type="match status" value="1"/>
</dbReference>
<dbReference type="Pfam" id="PF00226">
    <property type="entry name" value="DnaJ"/>
    <property type="match status" value="1"/>
</dbReference>
<dbReference type="CDD" id="cd06257">
    <property type="entry name" value="DnaJ"/>
    <property type="match status" value="1"/>
</dbReference>
<comment type="subcellular location">
    <subcellularLocation>
        <location evidence="1">Membrane</location>
        <topology evidence="1">Lipid-anchor</topology>
    </subcellularLocation>
</comment>
<reference evidence="9 10" key="1">
    <citation type="journal article" date="2015" name="Genome Biol. Evol.">
        <title>Phylogenomic analyses indicate that early fungi evolved digesting cell walls of algal ancestors of land plants.</title>
        <authorList>
            <person name="Chang Y."/>
            <person name="Wang S."/>
            <person name="Sekimoto S."/>
            <person name="Aerts A.L."/>
            <person name="Choi C."/>
            <person name="Clum A."/>
            <person name="LaButti K.M."/>
            <person name="Lindquist E.A."/>
            <person name="Yee Ngan C."/>
            <person name="Ohm R.A."/>
            <person name="Salamov A.A."/>
            <person name="Grigoriev I.V."/>
            <person name="Spatafora J.W."/>
            <person name="Berbee M.L."/>
        </authorList>
    </citation>
    <scope>NUCLEOTIDE SEQUENCE [LARGE SCALE GENOMIC DNA]</scope>
    <source>
        <strain evidence="9 10">NRRL 28638</strain>
    </source>
</reference>
<dbReference type="InterPro" id="IPR018253">
    <property type="entry name" value="DnaJ_domain_CS"/>
</dbReference>
<organism evidence="9 10">
    <name type="scientific">Conidiobolus coronatus (strain ATCC 28846 / CBS 209.66 / NRRL 28638)</name>
    <name type="common">Delacroixia coronata</name>
    <dbReference type="NCBI Taxonomy" id="796925"/>
    <lineage>
        <taxon>Eukaryota</taxon>
        <taxon>Fungi</taxon>
        <taxon>Fungi incertae sedis</taxon>
        <taxon>Zoopagomycota</taxon>
        <taxon>Entomophthoromycotina</taxon>
        <taxon>Entomophthoromycetes</taxon>
        <taxon>Entomophthorales</taxon>
        <taxon>Ancylistaceae</taxon>
        <taxon>Conidiobolus</taxon>
    </lineage>
</organism>
<feature type="transmembrane region" description="Helical" evidence="7">
    <location>
        <begin position="131"/>
        <end position="150"/>
    </location>
</feature>
<dbReference type="OrthoDB" id="10250354at2759"/>
<keyword evidence="7" id="KW-0812">Transmembrane</keyword>
<keyword evidence="5" id="KW-0449">Lipoprotein</keyword>